<keyword evidence="1" id="KW-1133">Transmembrane helix</keyword>
<accession>A0A4Q5LMS8</accession>
<gene>
    <name evidence="2" type="ORF">EWM62_09965</name>
</gene>
<proteinExistence type="predicted"/>
<feature type="transmembrane region" description="Helical" evidence="1">
    <location>
        <begin position="50"/>
        <end position="71"/>
    </location>
</feature>
<protein>
    <submittedName>
        <fullName evidence="2">Uncharacterized protein</fullName>
    </submittedName>
</protein>
<keyword evidence="3" id="KW-1185">Reference proteome</keyword>
<name>A0A4Q5LMS8_9SPHI</name>
<organism evidence="2 3">
    <name type="scientific">Mucilaginibacter terrigena</name>
    <dbReference type="NCBI Taxonomy" id="2492395"/>
    <lineage>
        <taxon>Bacteria</taxon>
        <taxon>Pseudomonadati</taxon>
        <taxon>Bacteroidota</taxon>
        <taxon>Sphingobacteriia</taxon>
        <taxon>Sphingobacteriales</taxon>
        <taxon>Sphingobacteriaceae</taxon>
        <taxon>Mucilaginibacter</taxon>
    </lineage>
</organism>
<comment type="caution">
    <text evidence="2">The sequence shown here is derived from an EMBL/GenBank/DDBJ whole genome shotgun (WGS) entry which is preliminary data.</text>
</comment>
<evidence type="ECO:0000256" key="1">
    <source>
        <dbReference type="SAM" id="Phobius"/>
    </source>
</evidence>
<dbReference type="OrthoDB" id="799021at2"/>
<dbReference type="EMBL" id="SEWG01000003">
    <property type="protein sequence ID" value="RYU90947.1"/>
    <property type="molecule type" value="Genomic_DNA"/>
</dbReference>
<reference evidence="2 3" key="1">
    <citation type="submission" date="2019-02" db="EMBL/GenBank/DDBJ databases">
        <title>Bacterial novel species Mucilaginibacter sp. 17JY9-4 isolated from soil.</title>
        <authorList>
            <person name="Jung H.-Y."/>
        </authorList>
    </citation>
    <scope>NUCLEOTIDE SEQUENCE [LARGE SCALE GENOMIC DNA]</scope>
    <source>
        <strain evidence="2 3">17JY9-4</strain>
    </source>
</reference>
<dbReference type="Proteomes" id="UP000293331">
    <property type="component" value="Unassembled WGS sequence"/>
</dbReference>
<dbReference type="AlphaFoldDB" id="A0A4Q5LMS8"/>
<dbReference type="RefSeq" id="WP_129876495.1">
    <property type="nucleotide sequence ID" value="NZ_SEWG01000003.1"/>
</dbReference>
<evidence type="ECO:0000313" key="3">
    <source>
        <dbReference type="Proteomes" id="UP000293331"/>
    </source>
</evidence>
<keyword evidence="1" id="KW-0472">Membrane</keyword>
<sequence>MNISQNNTSHILSNKVAGLLANAIIKVQVGCSKWLNQKFNRYSTQGKKRLLISIGLIASIFLIAGSFSSFYPIPRLSQNYTSAHIGMPSELPKPTISVLQLTDSLTKTK</sequence>
<evidence type="ECO:0000313" key="2">
    <source>
        <dbReference type="EMBL" id="RYU90947.1"/>
    </source>
</evidence>
<keyword evidence="1" id="KW-0812">Transmembrane</keyword>